<dbReference type="AlphaFoldDB" id="A0A848M8C2"/>
<keyword evidence="2 5" id="KW-0812">Transmembrane</keyword>
<dbReference type="InterPro" id="IPR002523">
    <property type="entry name" value="MgTranspt_CorA/ZnTranspt_ZntB"/>
</dbReference>
<dbReference type="GO" id="GO:0015095">
    <property type="term" value="F:magnesium ion transmembrane transporter activity"/>
    <property type="evidence" value="ECO:0007669"/>
    <property type="project" value="TreeGrafter"/>
</dbReference>
<accession>A0A848M8C2</accession>
<dbReference type="PANTHER" id="PTHR46494:SF2">
    <property type="entry name" value="MAGNESIUM TRANSPORT PROTEIN CORA"/>
    <property type="match status" value="1"/>
</dbReference>
<keyword evidence="7" id="KW-1185">Reference proteome</keyword>
<dbReference type="SUPFAM" id="SSF144083">
    <property type="entry name" value="Magnesium transport protein CorA, transmembrane region"/>
    <property type="match status" value="1"/>
</dbReference>
<gene>
    <name evidence="6" type="ORF">HII30_16095</name>
</gene>
<dbReference type="GO" id="GO:0015087">
    <property type="term" value="F:cobalt ion transmembrane transporter activity"/>
    <property type="evidence" value="ECO:0007669"/>
    <property type="project" value="TreeGrafter"/>
</dbReference>
<proteinExistence type="predicted"/>
<evidence type="ECO:0000256" key="4">
    <source>
        <dbReference type="ARBA" id="ARBA00023136"/>
    </source>
</evidence>
<dbReference type="Gene3D" id="1.20.58.340">
    <property type="entry name" value="Magnesium transport protein CorA, transmembrane region"/>
    <property type="match status" value="2"/>
</dbReference>
<keyword evidence="4 5" id="KW-0472">Membrane</keyword>
<name>A0A848M8C2_PAELE</name>
<reference evidence="6 7" key="1">
    <citation type="submission" date="2020-04" db="EMBL/GenBank/DDBJ databases">
        <title>Paenibacillus algicola sp. nov., a novel marine bacterium producing alginate lyase.</title>
        <authorList>
            <person name="Huang H."/>
        </authorList>
    </citation>
    <scope>NUCLEOTIDE SEQUENCE [LARGE SCALE GENOMIC DNA]</scope>
    <source>
        <strain evidence="6 7">L7-75</strain>
    </source>
</reference>
<dbReference type="PANTHER" id="PTHR46494">
    <property type="entry name" value="CORA FAMILY METAL ION TRANSPORTER (EUROFUNG)"/>
    <property type="match status" value="1"/>
</dbReference>
<dbReference type="RefSeq" id="WP_169506068.1">
    <property type="nucleotide sequence ID" value="NZ_JABBPN010000016.1"/>
</dbReference>
<evidence type="ECO:0000313" key="6">
    <source>
        <dbReference type="EMBL" id="NMO97287.1"/>
    </source>
</evidence>
<evidence type="ECO:0000256" key="2">
    <source>
        <dbReference type="ARBA" id="ARBA00022692"/>
    </source>
</evidence>
<evidence type="ECO:0000256" key="1">
    <source>
        <dbReference type="ARBA" id="ARBA00004651"/>
    </source>
</evidence>
<sequence>MEALNREKGQLEHKMDGGWTWYDLQTENWDEPVIKELEDRFPEFSEWLGVATTLKGKNHLSVRMPDGINPVMLGTIMYTIASDLDEDRENEQFYFYIDTDALITFNLDDETREMMREPDRVSMLNQCQQPIEGMFVLTRAILYYFHAGMDQFETRLREVESAMRKHNERHLLDRILTSRFELLYWNNLFIPFQELIAGSKEGYLDQIKDSRYYQQLLHRVERMETLFRHYHREIDTLISIDDAVHGFRGNEIMKTLTIFTVIVTPLTVVGAIWGMNFELLPITKPGWGFTVVMLLTILLTGGLYFWMYRKGWTGDLLKVRSKDKNI</sequence>
<dbReference type="InterPro" id="IPR045863">
    <property type="entry name" value="CorA_TM1_TM2"/>
</dbReference>
<organism evidence="6 7">
    <name type="scientific">Paenibacillus lemnae</name>
    <dbReference type="NCBI Taxonomy" id="1330551"/>
    <lineage>
        <taxon>Bacteria</taxon>
        <taxon>Bacillati</taxon>
        <taxon>Bacillota</taxon>
        <taxon>Bacilli</taxon>
        <taxon>Bacillales</taxon>
        <taxon>Paenibacillaceae</taxon>
        <taxon>Paenibacillus</taxon>
    </lineage>
</organism>
<dbReference type="CDD" id="cd12821">
    <property type="entry name" value="EcCorA_ZntB-like"/>
    <property type="match status" value="1"/>
</dbReference>
<comment type="subcellular location">
    <subcellularLocation>
        <location evidence="1">Cell membrane</location>
        <topology evidence="1">Multi-pass membrane protein</topology>
    </subcellularLocation>
</comment>
<dbReference type="GO" id="GO:0000287">
    <property type="term" value="F:magnesium ion binding"/>
    <property type="evidence" value="ECO:0007669"/>
    <property type="project" value="TreeGrafter"/>
</dbReference>
<evidence type="ECO:0000313" key="7">
    <source>
        <dbReference type="Proteomes" id="UP000565468"/>
    </source>
</evidence>
<evidence type="ECO:0000256" key="5">
    <source>
        <dbReference type="SAM" id="Phobius"/>
    </source>
</evidence>
<protein>
    <submittedName>
        <fullName evidence="6">Magnesium transporter</fullName>
    </submittedName>
</protein>
<dbReference type="Proteomes" id="UP000565468">
    <property type="component" value="Unassembled WGS sequence"/>
</dbReference>
<dbReference type="Pfam" id="PF01544">
    <property type="entry name" value="CorA"/>
    <property type="match status" value="1"/>
</dbReference>
<dbReference type="EMBL" id="JABBPN010000016">
    <property type="protein sequence ID" value="NMO97287.1"/>
    <property type="molecule type" value="Genomic_DNA"/>
</dbReference>
<feature type="transmembrane region" description="Helical" evidence="5">
    <location>
        <begin position="256"/>
        <end position="275"/>
    </location>
</feature>
<keyword evidence="3 5" id="KW-1133">Transmembrane helix</keyword>
<dbReference type="GO" id="GO:0005886">
    <property type="term" value="C:plasma membrane"/>
    <property type="evidence" value="ECO:0007669"/>
    <property type="project" value="UniProtKB-SubCell"/>
</dbReference>
<evidence type="ECO:0000256" key="3">
    <source>
        <dbReference type="ARBA" id="ARBA00022989"/>
    </source>
</evidence>
<dbReference type="GO" id="GO:0050897">
    <property type="term" value="F:cobalt ion binding"/>
    <property type="evidence" value="ECO:0007669"/>
    <property type="project" value="TreeGrafter"/>
</dbReference>
<feature type="transmembrane region" description="Helical" evidence="5">
    <location>
        <begin position="287"/>
        <end position="308"/>
    </location>
</feature>
<comment type="caution">
    <text evidence="6">The sequence shown here is derived from an EMBL/GenBank/DDBJ whole genome shotgun (WGS) entry which is preliminary data.</text>
</comment>